<dbReference type="PANTHER" id="PTHR26379:SF388">
    <property type="entry name" value="OS04G0625700 PROTEIN"/>
    <property type="match status" value="1"/>
</dbReference>
<evidence type="ECO:0000313" key="2">
    <source>
        <dbReference type="EnsemblPlants" id="EMT04583"/>
    </source>
</evidence>
<dbReference type="Pfam" id="PF22486">
    <property type="entry name" value="MATH_2"/>
    <property type="match status" value="1"/>
</dbReference>
<dbReference type="PROSITE" id="PS50144">
    <property type="entry name" value="MATH"/>
    <property type="match status" value="1"/>
</dbReference>
<sequence>MANRSSTSPEITPSRSRCIVEHDTEKLSFELINYMQLKGMEVGKFVSSPVCRVGGYEWEIRFYPDGLNKEYTGNTSCFLCYLGKDQDVRAKFSLSMQETKGLQAQVASFGTLDYAFTTGLNEFGYPQFVTTSKLKSLARFGDGCFTIRCVLSVSKESPPLELHDDLERMLEEGLGADVTFGVGGREFDAHRYIMAARSPVFRAQFFGPMAEKDMRHVEVIDVEPTIFEMMLRYIYNDKLPSCNNEGGGYNAAI</sequence>
<dbReference type="Gene3D" id="3.30.710.10">
    <property type="entry name" value="Potassium Channel Kv1.1, Chain A"/>
    <property type="match status" value="1"/>
</dbReference>
<evidence type="ECO:0000256" key="1">
    <source>
        <dbReference type="ARBA" id="ARBA00004906"/>
    </source>
</evidence>
<organism evidence="2">
    <name type="scientific">Aegilops tauschii</name>
    <name type="common">Tausch's goatgrass</name>
    <name type="synonym">Aegilops squarrosa</name>
    <dbReference type="NCBI Taxonomy" id="37682"/>
    <lineage>
        <taxon>Eukaryota</taxon>
        <taxon>Viridiplantae</taxon>
        <taxon>Streptophyta</taxon>
        <taxon>Embryophyta</taxon>
        <taxon>Tracheophyta</taxon>
        <taxon>Spermatophyta</taxon>
        <taxon>Magnoliopsida</taxon>
        <taxon>Liliopsida</taxon>
        <taxon>Poales</taxon>
        <taxon>Poaceae</taxon>
        <taxon>BOP clade</taxon>
        <taxon>Pooideae</taxon>
        <taxon>Triticodae</taxon>
        <taxon>Triticeae</taxon>
        <taxon>Triticinae</taxon>
        <taxon>Aegilops</taxon>
    </lineage>
</organism>
<reference evidence="2" key="1">
    <citation type="submission" date="2015-06" db="UniProtKB">
        <authorList>
            <consortium name="EnsemblPlants"/>
        </authorList>
    </citation>
    <scope>IDENTIFICATION</scope>
</reference>
<accession>M8BCT7</accession>
<dbReference type="SMART" id="SM00225">
    <property type="entry name" value="BTB"/>
    <property type="match status" value="1"/>
</dbReference>
<dbReference type="SUPFAM" id="SSF49599">
    <property type="entry name" value="TRAF domain-like"/>
    <property type="match status" value="1"/>
</dbReference>
<dbReference type="PROSITE" id="PS50097">
    <property type="entry name" value="BTB"/>
    <property type="match status" value="1"/>
</dbReference>
<name>M8BCT7_AEGTA</name>
<dbReference type="EnsemblPlants" id="EMT04583">
    <property type="protein sequence ID" value="EMT04583"/>
    <property type="gene ID" value="F775_14536"/>
</dbReference>
<dbReference type="GO" id="GO:0016567">
    <property type="term" value="P:protein ubiquitination"/>
    <property type="evidence" value="ECO:0007669"/>
    <property type="project" value="InterPro"/>
</dbReference>
<dbReference type="InterPro" id="IPR002083">
    <property type="entry name" value="MATH/TRAF_dom"/>
</dbReference>
<dbReference type="InterPro" id="IPR008974">
    <property type="entry name" value="TRAF-like"/>
</dbReference>
<dbReference type="SUPFAM" id="SSF54695">
    <property type="entry name" value="POZ domain"/>
    <property type="match status" value="1"/>
</dbReference>
<protein>
    <submittedName>
        <fullName evidence="2">TD and POZ domain-containing protein 4</fullName>
    </submittedName>
</protein>
<dbReference type="AlphaFoldDB" id="M8BCT7"/>
<dbReference type="CDD" id="cd00121">
    <property type="entry name" value="MATH"/>
    <property type="match status" value="1"/>
</dbReference>
<dbReference type="Pfam" id="PF00651">
    <property type="entry name" value="BTB"/>
    <property type="match status" value="1"/>
</dbReference>
<proteinExistence type="predicted"/>
<dbReference type="PANTHER" id="PTHR26379">
    <property type="entry name" value="BTB/POZ AND MATH DOMAIN-CONTAINING PROTEIN 1"/>
    <property type="match status" value="1"/>
</dbReference>
<dbReference type="Gene3D" id="2.60.210.10">
    <property type="entry name" value="Apoptosis, Tumor Necrosis Factor Receptor Associated Protein 2, Chain A"/>
    <property type="match status" value="1"/>
</dbReference>
<comment type="pathway">
    <text evidence="1">Protein modification; protein ubiquitination.</text>
</comment>
<dbReference type="InterPro" id="IPR011333">
    <property type="entry name" value="SKP1/BTB/POZ_sf"/>
</dbReference>
<dbReference type="InterPro" id="IPR045005">
    <property type="entry name" value="BPM1-6"/>
</dbReference>
<dbReference type="InterPro" id="IPR000210">
    <property type="entry name" value="BTB/POZ_dom"/>
</dbReference>